<keyword evidence="10" id="KW-1185">Reference proteome</keyword>
<evidence type="ECO:0000256" key="1">
    <source>
        <dbReference type="ARBA" id="ARBA00004141"/>
    </source>
</evidence>
<gene>
    <name evidence="8" type="ORF">ENI32_05585</name>
    <name evidence="9" type="ORF">SBU_001147</name>
</gene>
<dbReference type="Proteomes" id="UP000885936">
    <property type="component" value="Unassembled WGS sequence"/>
</dbReference>
<keyword evidence="5 6" id="KW-0472">Membrane</keyword>
<dbReference type="EMBL" id="DRIE01000096">
    <property type="protein sequence ID" value="HEC57336.1"/>
    <property type="molecule type" value="Genomic_DNA"/>
</dbReference>
<proteinExistence type="inferred from homology"/>
<comment type="caution">
    <text evidence="9">The sequence shown here is derived from an EMBL/GenBank/DDBJ whole genome shotgun (WGS) entry which is preliminary data.</text>
</comment>
<dbReference type="GO" id="GO:0016020">
    <property type="term" value="C:membrane"/>
    <property type="evidence" value="ECO:0007669"/>
    <property type="project" value="UniProtKB-SubCell"/>
</dbReference>
<accession>A0A1F2P4B1</accession>
<dbReference type="EMBL" id="LYOR01000005">
    <property type="protein sequence ID" value="OFV65965.1"/>
    <property type="molecule type" value="Genomic_DNA"/>
</dbReference>
<feature type="transmembrane region" description="Helical" evidence="6">
    <location>
        <begin position="135"/>
        <end position="162"/>
    </location>
</feature>
<feature type="transmembrane region" description="Helical" evidence="6">
    <location>
        <begin position="16"/>
        <end position="39"/>
    </location>
</feature>
<keyword evidence="4 6" id="KW-1133">Transmembrane helix</keyword>
<evidence type="ECO:0000256" key="2">
    <source>
        <dbReference type="ARBA" id="ARBA00006143"/>
    </source>
</evidence>
<comment type="subcellular location">
    <subcellularLocation>
        <location evidence="1">Membrane</location>
        <topology evidence="1">Multi-pass membrane protein</topology>
    </subcellularLocation>
</comment>
<reference evidence="8" key="2">
    <citation type="journal article" date="2020" name="mSystems">
        <title>Genome- and Community-Level Interaction Insights into Carbon Utilization and Element Cycling Functions of Hydrothermarchaeota in Hydrothermal Sediment.</title>
        <authorList>
            <person name="Zhou Z."/>
            <person name="Liu Y."/>
            <person name="Xu W."/>
            <person name="Pan J."/>
            <person name="Luo Z.H."/>
            <person name="Li M."/>
        </authorList>
    </citation>
    <scope>NUCLEOTIDE SEQUENCE [LARGE SCALE GENOMIC DNA]</scope>
    <source>
        <strain evidence="8">HyVt-386</strain>
    </source>
</reference>
<feature type="transmembrane region" description="Helical" evidence="6">
    <location>
        <begin position="51"/>
        <end position="75"/>
    </location>
</feature>
<feature type="transmembrane region" description="Helical" evidence="6">
    <location>
        <begin position="207"/>
        <end position="225"/>
    </location>
</feature>
<evidence type="ECO:0000313" key="10">
    <source>
        <dbReference type="Proteomes" id="UP000185779"/>
    </source>
</evidence>
<evidence type="ECO:0000256" key="6">
    <source>
        <dbReference type="SAM" id="Phobius"/>
    </source>
</evidence>
<keyword evidence="3 6" id="KW-0812">Transmembrane</keyword>
<dbReference type="AlphaFoldDB" id="A0A1F2P4B1"/>
<feature type="transmembrane region" description="Helical" evidence="6">
    <location>
        <begin position="81"/>
        <end position="99"/>
    </location>
</feature>
<dbReference type="PANTHER" id="PTHR31272">
    <property type="entry name" value="CYTOCHROME C-TYPE BIOGENESIS PROTEIN HI_1454-RELATED"/>
    <property type="match status" value="1"/>
</dbReference>
<protein>
    <submittedName>
        <fullName evidence="8">Cytochrome c biogenesis protein CcdA</fullName>
    </submittedName>
    <submittedName>
        <fullName evidence="9">Cytochrome c-type biogenesis protein</fullName>
    </submittedName>
</protein>
<evidence type="ECO:0000313" key="9">
    <source>
        <dbReference type="EMBL" id="OFV65965.1"/>
    </source>
</evidence>
<sequence>MAVSEAMRMLEAPLPILSFLFGVLSVLTPCVLPVIPVIGSYAARTGRFVPLALVSGFSISFVAMGILASAFGQILQPLGDLLRYGAGGIMILMGVYILIEEYLPPEVLSGLSLSRVLGGLSSKVGAEINGIGGGVLLGVTLGIVWIPCIGPILGSILAMVAVEAKLLYGSFLLILYSAGMAIPFLIIAYGSNLAVKRVKALSSHLPLISRLSGVILIAAGIYFGMMG</sequence>
<evidence type="ECO:0000259" key="7">
    <source>
        <dbReference type="Pfam" id="PF02683"/>
    </source>
</evidence>
<evidence type="ECO:0000256" key="4">
    <source>
        <dbReference type="ARBA" id="ARBA00022989"/>
    </source>
</evidence>
<evidence type="ECO:0000256" key="3">
    <source>
        <dbReference type="ARBA" id="ARBA00022692"/>
    </source>
</evidence>
<comment type="similarity">
    <text evidence="2">Belongs to the DsbD family.</text>
</comment>
<dbReference type="STRING" id="1839936.SBU_001147"/>
<dbReference type="Proteomes" id="UP000185779">
    <property type="component" value="Unassembled WGS sequence"/>
</dbReference>
<dbReference type="PANTHER" id="PTHR31272:SF9">
    <property type="entry name" value="BLL1027 PROTEIN"/>
    <property type="match status" value="1"/>
</dbReference>
<reference evidence="9 10" key="1">
    <citation type="submission" date="2016-05" db="EMBL/GenBank/DDBJ databases">
        <title>Microbial consortia oxidize butane by reversing methanogenesis.</title>
        <authorList>
            <person name="Laso-Perez R."/>
            <person name="Richter M."/>
            <person name="Wegener G."/>
            <person name="Musat F."/>
        </authorList>
    </citation>
    <scope>NUCLEOTIDE SEQUENCE [LARGE SCALE GENOMIC DNA]</scope>
    <source>
        <strain evidence="9">BOX1</strain>
    </source>
</reference>
<dbReference type="Pfam" id="PF02683">
    <property type="entry name" value="DsbD_TM"/>
    <property type="match status" value="1"/>
</dbReference>
<organism evidence="9 10">
    <name type="scientific">Candidatus Syntropharchaeum butanivorans</name>
    <dbReference type="NCBI Taxonomy" id="1839936"/>
    <lineage>
        <taxon>Archaea</taxon>
        <taxon>Methanobacteriati</taxon>
        <taxon>Methanobacteriota</taxon>
        <taxon>Stenosarchaea group</taxon>
        <taxon>Methanomicrobia</taxon>
        <taxon>Methanosarcinales</taxon>
        <taxon>ANME-2 cluster</taxon>
        <taxon>Candidatus Syntropharchaeum</taxon>
    </lineage>
</organism>
<dbReference type="InterPro" id="IPR051790">
    <property type="entry name" value="Cytochrome_c-biogenesis_DsbD"/>
</dbReference>
<dbReference type="GO" id="GO:0017004">
    <property type="term" value="P:cytochrome complex assembly"/>
    <property type="evidence" value="ECO:0007669"/>
    <property type="project" value="InterPro"/>
</dbReference>
<dbReference type="InterPro" id="IPR003834">
    <property type="entry name" value="Cyt_c_assmbl_TM_dom"/>
</dbReference>
<feature type="domain" description="Cytochrome C biogenesis protein transmembrane" evidence="7">
    <location>
        <begin position="18"/>
        <end position="222"/>
    </location>
</feature>
<evidence type="ECO:0000313" key="8">
    <source>
        <dbReference type="EMBL" id="HEC57336.1"/>
    </source>
</evidence>
<name>A0A1F2P4B1_9EURY</name>
<feature type="transmembrane region" description="Helical" evidence="6">
    <location>
        <begin position="168"/>
        <end position="195"/>
    </location>
</feature>
<evidence type="ECO:0000256" key="5">
    <source>
        <dbReference type="ARBA" id="ARBA00023136"/>
    </source>
</evidence>